<dbReference type="Pfam" id="PF16179">
    <property type="entry name" value="RHD_dimer"/>
    <property type="match status" value="1"/>
</dbReference>
<dbReference type="InterPro" id="IPR008366">
    <property type="entry name" value="NFAT"/>
</dbReference>
<feature type="compositionally biased region" description="Basic and acidic residues" evidence="10">
    <location>
        <begin position="151"/>
        <end position="160"/>
    </location>
</feature>
<feature type="compositionally biased region" description="Pro residues" evidence="10">
    <location>
        <begin position="664"/>
        <end position="690"/>
    </location>
</feature>
<proteinExistence type="predicted"/>
<evidence type="ECO:0000259" key="11">
    <source>
        <dbReference type="PROSITE" id="PS50254"/>
    </source>
</evidence>
<gene>
    <name evidence="12" type="ORF">AAFF_G00429320</name>
</gene>
<dbReference type="InterPro" id="IPR013783">
    <property type="entry name" value="Ig-like_fold"/>
</dbReference>
<evidence type="ECO:0000313" key="13">
    <source>
        <dbReference type="Proteomes" id="UP001221898"/>
    </source>
</evidence>
<feature type="domain" description="RHD" evidence="11">
    <location>
        <begin position="366"/>
        <end position="547"/>
    </location>
</feature>
<dbReference type="FunFam" id="2.60.40.10:FF:000040">
    <property type="entry name" value="Nuclear factor of activated T-cells, cytoplasmic, calcineurin-dependent 2"/>
    <property type="match status" value="1"/>
</dbReference>
<keyword evidence="4" id="KW-0597">Phosphoprotein</keyword>
<evidence type="ECO:0000256" key="5">
    <source>
        <dbReference type="ARBA" id="ARBA00022737"/>
    </source>
</evidence>
<dbReference type="SUPFAM" id="SSF49417">
    <property type="entry name" value="p53-like transcription factors"/>
    <property type="match status" value="1"/>
</dbReference>
<name>A0AAD7S9S2_9TELE</name>
<evidence type="ECO:0000256" key="3">
    <source>
        <dbReference type="ARBA" id="ARBA00022490"/>
    </source>
</evidence>
<feature type="region of interest" description="Disordered" evidence="10">
    <location>
        <begin position="802"/>
        <end position="848"/>
    </location>
</feature>
<evidence type="ECO:0000256" key="6">
    <source>
        <dbReference type="ARBA" id="ARBA00023015"/>
    </source>
</evidence>
<evidence type="ECO:0000313" key="12">
    <source>
        <dbReference type="EMBL" id="KAJ8398362.1"/>
    </source>
</evidence>
<dbReference type="InterPro" id="IPR037059">
    <property type="entry name" value="RHD_DNA_bind_dom_sf"/>
</dbReference>
<dbReference type="InterPro" id="IPR011539">
    <property type="entry name" value="RHD_DNA_bind_dom"/>
</dbReference>
<keyword evidence="9" id="KW-0539">Nucleus</keyword>
<dbReference type="SMART" id="SM00429">
    <property type="entry name" value="IPT"/>
    <property type="match status" value="1"/>
</dbReference>
<dbReference type="InterPro" id="IPR008967">
    <property type="entry name" value="p53-like_TF_DNA-bd_sf"/>
</dbReference>
<dbReference type="Gene3D" id="2.60.40.340">
    <property type="entry name" value="Rel homology domain (RHD), DNA-binding domain"/>
    <property type="match status" value="1"/>
</dbReference>
<feature type="compositionally biased region" description="Low complexity" evidence="10">
    <location>
        <begin position="174"/>
        <end position="194"/>
    </location>
</feature>
<evidence type="ECO:0000256" key="1">
    <source>
        <dbReference type="ARBA" id="ARBA00004123"/>
    </source>
</evidence>
<dbReference type="GO" id="GO:0033173">
    <property type="term" value="P:calcineurin-NFAT signaling cascade"/>
    <property type="evidence" value="ECO:0007669"/>
    <property type="project" value="TreeGrafter"/>
</dbReference>
<dbReference type="GO" id="GO:0005737">
    <property type="term" value="C:cytoplasm"/>
    <property type="evidence" value="ECO:0007669"/>
    <property type="project" value="UniProtKB-SubCell"/>
</dbReference>
<dbReference type="FunFam" id="2.60.40.340:FF:000001">
    <property type="entry name" value="Nuclear factor of activated T-cells, cytoplasmic, calcineurin-dependent 2"/>
    <property type="match status" value="1"/>
</dbReference>
<evidence type="ECO:0000256" key="4">
    <source>
        <dbReference type="ARBA" id="ARBA00022553"/>
    </source>
</evidence>
<sequence>MTTASEELDFRLIFGEGCQQPPLGPADLEPDDSQSFYILDVGQPQSVVYQPIGLIPRYGLQAHAPLVSVPSSRFQAHRAYDPSLQAHRAYDPSLQAHRAYDPSLQPPGSRPSLPAGRPAFDCPSIQITSTPPSCPQQTGAAEDGPRATGPDGDHHLDRPPSRGQLYLPLEPPSRDASLSPSPCSSLSSRSWFSDGSSCESLSLIYDDDIDPELSEATARFSLVSSPSGDEPWPRPRRPPRPSPSRSPTPVLQAPPPRAAPPAPRRGGTPLLPGTASPRKRGPAAPGPFHCCPPEVDVPLKTRKTSRDRTGALSGKGDLGLEDPGTIGPSPDPPDERDGPAEQFLSVPSPFTWAKPKPGHASVFRTSSLPPLDWPLPSQSGPHQLQIEVQPRTHHRAHYETEGSRGALRAAAGGHPVVKLIGYSDKPLNLQMFIGTADDRYLRPHAFYQVHRITGKTVGTPSQEVIIAGTKVLEIPLLPENSMSASIDCAGILKLRNSDIELRKGETDVGRKNTRVRVVFRVHIPQPGGNVLSLQTASVPVECSQRCAQELPLVDRFTPPSCSVTGGEEMIITGSNFSPESKVLFQEKGSDGRPLWEVNAKIIREKSQGVNIVLTVPPYRSEAGTSPVQVLFYVCNGKRKRSQSQRFTYLPVVVKQEQRDEQDVAPPPHLPPPDPGPPQGPVPGRPRPRPAYSPASPSSFPHQLIGQAPAFGPAPALPPPTHPPSSCQPVQHNLLYNQPCLPMSPQGYERLPYLLDPTSSHLEYRPLPWLRPHSTVSQSLAHAPPHLRSLGYHCHPPPAPPLLLSDAQPPCAPGLAPHGPPRPPPRGPLLVKQEPEDQDAPFPPIGLQDITLDDVNEVIGRDLSRVPGLQS</sequence>
<feature type="compositionally biased region" description="Polar residues" evidence="10">
    <location>
        <begin position="125"/>
        <end position="139"/>
    </location>
</feature>
<feature type="region of interest" description="Disordered" evidence="10">
    <location>
        <begin position="656"/>
        <end position="729"/>
    </location>
</feature>
<dbReference type="PROSITE" id="PS50254">
    <property type="entry name" value="REL_2"/>
    <property type="match status" value="1"/>
</dbReference>
<dbReference type="GO" id="GO:0000978">
    <property type="term" value="F:RNA polymerase II cis-regulatory region sequence-specific DNA binding"/>
    <property type="evidence" value="ECO:0007669"/>
    <property type="project" value="TreeGrafter"/>
</dbReference>
<feature type="compositionally biased region" description="Pro residues" evidence="10">
    <location>
        <begin position="240"/>
        <end position="263"/>
    </location>
</feature>
<feature type="region of interest" description="Disordered" evidence="10">
    <location>
        <begin position="221"/>
        <end position="342"/>
    </location>
</feature>
<keyword evidence="7" id="KW-0238">DNA-binding</keyword>
<organism evidence="12 13">
    <name type="scientific">Aldrovandia affinis</name>
    <dbReference type="NCBI Taxonomy" id="143900"/>
    <lineage>
        <taxon>Eukaryota</taxon>
        <taxon>Metazoa</taxon>
        <taxon>Chordata</taxon>
        <taxon>Craniata</taxon>
        <taxon>Vertebrata</taxon>
        <taxon>Euteleostomi</taxon>
        <taxon>Actinopterygii</taxon>
        <taxon>Neopterygii</taxon>
        <taxon>Teleostei</taxon>
        <taxon>Notacanthiformes</taxon>
        <taxon>Halosauridae</taxon>
        <taxon>Aldrovandia</taxon>
    </lineage>
</organism>
<dbReference type="GO" id="GO:0007399">
    <property type="term" value="P:nervous system development"/>
    <property type="evidence" value="ECO:0007669"/>
    <property type="project" value="UniProtKB-ARBA"/>
</dbReference>
<evidence type="ECO:0000256" key="10">
    <source>
        <dbReference type="SAM" id="MobiDB-lite"/>
    </source>
</evidence>
<reference evidence="12" key="1">
    <citation type="journal article" date="2023" name="Science">
        <title>Genome structures resolve the early diversification of teleost fishes.</title>
        <authorList>
            <person name="Parey E."/>
            <person name="Louis A."/>
            <person name="Montfort J."/>
            <person name="Bouchez O."/>
            <person name="Roques C."/>
            <person name="Iampietro C."/>
            <person name="Lluch J."/>
            <person name="Castinel A."/>
            <person name="Donnadieu C."/>
            <person name="Desvignes T."/>
            <person name="Floi Bucao C."/>
            <person name="Jouanno E."/>
            <person name="Wen M."/>
            <person name="Mejri S."/>
            <person name="Dirks R."/>
            <person name="Jansen H."/>
            <person name="Henkel C."/>
            <person name="Chen W.J."/>
            <person name="Zahm M."/>
            <person name="Cabau C."/>
            <person name="Klopp C."/>
            <person name="Thompson A.W."/>
            <person name="Robinson-Rechavi M."/>
            <person name="Braasch I."/>
            <person name="Lecointre G."/>
            <person name="Bobe J."/>
            <person name="Postlethwait J.H."/>
            <person name="Berthelot C."/>
            <person name="Roest Crollius H."/>
            <person name="Guiguen Y."/>
        </authorList>
    </citation>
    <scope>NUCLEOTIDE SEQUENCE</scope>
    <source>
        <strain evidence="12">NC1722</strain>
    </source>
</reference>
<keyword evidence="8" id="KW-0804">Transcription</keyword>
<dbReference type="PANTHER" id="PTHR12533:SF6">
    <property type="entry name" value="NUCLEAR FACTOR OF ACTIVATED T-CELLS, CYTOPLASMIC 3"/>
    <property type="match status" value="1"/>
</dbReference>
<accession>A0AAD7S9S2</accession>
<comment type="subcellular location">
    <subcellularLocation>
        <location evidence="2">Cytoplasm</location>
    </subcellularLocation>
    <subcellularLocation>
        <location evidence="1">Nucleus</location>
    </subcellularLocation>
</comment>
<evidence type="ECO:0000256" key="2">
    <source>
        <dbReference type="ARBA" id="ARBA00004496"/>
    </source>
</evidence>
<dbReference type="AlphaFoldDB" id="A0AAD7S9S2"/>
<dbReference type="EMBL" id="JAINUG010000091">
    <property type="protein sequence ID" value="KAJ8398362.1"/>
    <property type="molecule type" value="Genomic_DNA"/>
</dbReference>
<feature type="region of interest" description="Disordered" evidence="10">
    <location>
        <begin position="98"/>
        <end position="194"/>
    </location>
</feature>
<dbReference type="PRINTS" id="PR01789">
    <property type="entry name" value="NUCFACTORATC"/>
</dbReference>
<feature type="compositionally biased region" description="Pro residues" evidence="10">
    <location>
        <begin position="817"/>
        <end position="826"/>
    </location>
</feature>
<dbReference type="PANTHER" id="PTHR12533">
    <property type="entry name" value="NFAT"/>
    <property type="match status" value="1"/>
</dbReference>
<evidence type="ECO:0000256" key="7">
    <source>
        <dbReference type="ARBA" id="ARBA00023125"/>
    </source>
</evidence>
<dbReference type="GO" id="GO:0005667">
    <property type="term" value="C:transcription regulator complex"/>
    <property type="evidence" value="ECO:0007669"/>
    <property type="project" value="TreeGrafter"/>
</dbReference>
<comment type="caution">
    <text evidence="12">The sequence shown here is derived from an EMBL/GenBank/DDBJ whole genome shotgun (WGS) entry which is preliminary data.</text>
</comment>
<dbReference type="Proteomes" id="UP001221898">
    <property type="component" value="Unassembled WGS sequence"/>
</dbReference>
<dbReference type="InterPro" id="IPR014756">
    <property type="entry name" value="Ig_E-set"/>
</dbReference>
<keyword evidence="13" id="KW-1185">Reference proteome</keyword>
<dbReference type="InterPro" id="IPR032397">
    <property type="entry name" value="RHD_dimer"/>
</dbReference>
<keyword evidence="3" id="KW-0963">Cytoplasm</keyword>
<keyword evidence="5" id="KW-0677">Repeat</keyword>
<feature type="compositionally biased region" description="Low complexity" evidence="10">
    <location>
        <begin position="264"/>
        <end position="274"/>
    </location>
</feature>
<feature type="compositionally biased region" description="Low complexity" evidence="10">
    <location>
        <begin position="802"/>
        <end position="816"/>
    </location>
</feature>
<evidence type="ECO:0000256" key="9">
    <source>
        <dbReference type="ARBA" id="ARBA00023242"/>
    </source>
</evidence>
<keyword evidence="6" id="KW-0805">Transcription regulation</keyword>
<dbReference type="Gene3D" id="2.60.40.10">
    <property type="entry name" value="Immunoglobulins"/>
    <property type="match status" value="1"/>
</dbReference>
<dbReference type="SUPFAM" id="SSF81296">
    <property type="entry name" value="E set domains"/>
    <property type="match status" value="1"/>
</dbReference>
<dbReference type="GO" id="GO:0005634">
    <property type="term" value="C:nucleus"/>
    <property type="evidence" value="ECO:0007669"/>
    <property type="project" value="UniProtKB-SubCell"/>
</dbReference>
<evidence type="ECO:0000256" key="8">
    <source>
        <dbReference type="ARBA" id="ARBA00023163"/>
    </source>
</evidence>
<feature type="compositionally biased region" description="Low complexity" evidence="10">
    <location>
        <begin position="691"/>
        <end position="700"/>
    </location>
</feature>
<dbReference type="InterPro" id="IPR002909">
    <property type="entry name" value="IPT_dom"/>
</dbReference>
<protein>
    <recommendedName>
        <fullName evidence="11">RHD domain-containing protein</fullName>
    </recommendedName>
</protein>
<dbReference type="Pfam" id="PF00554">
    <property type="entry name" value="RHD_DNA_bind"/>
    <property type="match status" value="1"/>
</dbReference>
<dbReference type="GO" id="GO:0000981">
    <property type="term" value="F:DNA-binding transcription factor activity, RNA polymerase II-specific"/>
    <property type="evidence" value="ECO:0007669"/>
    <property type="project" value="TreeGrafter"/>
</dbReference>